<protein>
    <recommendedName>
        <fullName evidence="1">DUF5615 domain-containing protein</fullName>
    </recommendedName>
</protein>
<dbReference type="HOGENOM" id="CLU_159245_0_0_3"/>
<dbReference type="Proteomes" id="UP000010474">
    <property type="component" value="Chromosome"/>
</dbReference>
<dbReference type="Pfam" id="PF18480">
    <property type="entry name" value="DUF5615"/>
    <property type="match status" value="1"/>
</dbReference>
<reference evidence="3" key="1">
    <citation type="journal article" date="2013" name="Proc. Natl. Acad. Sci. U.S.A.">
        <title>Improving the coverage of the cyanobacterial phylum using diversity-driven genome sequencing.</title>
        <authorList>
            <person name="Shih P.M."/>
            <person name="Wu D."/>
            <person name="Latifi A."/>
            <person name="Axen S.D."/>
            <person name="Fewer D.P."/>
            <person name="Talla E."/>
            <person name="Calteau A."/>
            <person name="Cai F."/>
            <person name="Tandeau de Marsac N."/>
            <person name="Rippka R."/>
            <person name="Herdman M."/>
            <person name="Sivonen K."/>
            <person name="Coursin T."/>
            <person name="Laurent T."/>
            <person name="Goodwin L."/>
            <person name="Nolan M."/>
            <person name="Davenport K.W."/>
            <person name="Han C.S."/>
            <person name="Rubin E.M."/>
            <person name="Eisen J.A."/>
            <person name="Woyke T."/>
            <person name="Gugger M."/>
            <person name="Kerfeld C.A."/>
        </authorList>
    </citation>
    <scope>NUCLEOTIDE SEQUENCE [LARGE SCALE GENOMIC DNA]</scope>
    <source>
        <strain evidence="3">ATCC 27899 / PCC 7122</strain>
    </source>
</reference>
<keyword evidence="3" id="KW-1185">Reference proteome</keyword>
<evidence type="ECO:0000313" key="3">
    <source>
        <dbReference type="Proteomes" id="UP000010474"/>
    </source>
</evidence>
<dbReference type="RefSeq" id="WP_015213679.1">
    <property type="nucleotide sequence ID" value="NC_019771.1"/>
</dbReference>
<dbReference type="InterPro" id="IPR041049">
    <property type="entry name" value="DUF5615"/>
</dbReference>
<proteinExistence type="predicted"/>
<dbReference type="AlphaFoldDB" id="K9ZF89"/>
<sequence>MSQICLYMDEDSTGRSLMLSLRNRGVDIITTLEVNRLKYSDEEQLVWAKSQNRVLYSSNIRDFYRLHTAFLNQEQSHPGMILVQQQRYSIGEIARGILRLIAAKSAEDMENQVEFLSDWIEG</sequence>
<dbReference type="KEGG" id="acy:Anacy_1523"/>
<dbReference type="eggNOG" id="COG4634">
    <property type="taxonomic scope" value="Bacteria"/>
</dbReference>
<dbReference type="OrthoDB" id="3216372at2"/>
<evidence type="ECO:0000259" key="1">
    <source>
        <dbReference type="Pfam" id="PF18480"/>
    </source>
</evidence>
<dbReference type="STRING" id="272123.Anacy_1523"/>
<evidence type="ECO:0000313" key="2">
    <source>
        <dbReference type="EMBL" id="AFZ57030.1"/>
    </source>
</evidence>
<name>K9ZF89_ANACC</name>
<accession>K9ZF89</accession>
<gene>
    <name evidence="2" type="ordered locus">Anacy_1523</name>
</gene>
<feature type="domain" description="DUF5615" evidence="1">
    <location>
        <begin position="6"/>
        <end position="116"/>
    </location>
</feature>
<dbReference type="PATRIC" id="fig|272123.3.peg.1664"/>
<dbReference type="EMBL" id="CP003659">
    <property type="protein sequence ID" value="AFZ57030.1"/>
    <property type="molecule type" value="Genomic_DNA"/>
</dbReference>
<organism evidence="2 3">
    <name type="scientific">Anabaena cylindrica (strain ATCC 27899 / PCC 7122)</name>
    <dbReference type="NCBI Taxonomy" id="272123"/>
    <lineage>
        <taxon>Bacteria</taxon>
        <taxon>Bacillati</taxon>
        <taxon>Cyanobacteriota</taxon>
        <taxon>Cyanophyceae</taxon>
        <taxon>Nostocales</taxon>
        <taxon>Nostocaceae</taxon>
        <taxon>Anabaena</taxon>
    </lineage>
</organism>